<evidence type="ECO:0000256" key="1">
    <source>
        <dbReference type="SAM" id="MobiDB-lite"/>
    </source>
</evidence>
<evidence type="ECO:0000313" key="2">
    <source>
        <dbReference type="EMBL" id="OSY35215.1"/>
    </source>
</evidence>
<comment type="caution">
    <text evidence="2">The sequence shown here is derived from an EMBL/GenBank/DDBJ whole genome shotgun (WGS) entry which is preliminary data.</text>
</comment>
<dbReference type="EMBL" id="MIGB01000055">
    <property type="protein sequence ID" value="OSY35215.1"/>
    <property type="molecule type" value="Genomic_DNA"/>
</dbReference>
<feature type="compositionally biased region" description="Basic and acidic residues" evidence="1">
    <location>
        <begin position="47"/>
        <end position="60"/>
    </location>
</feature>
<sequence length="67" mass="7671">MPSVVRVPETEQAEQPVQHARRVLDEIAYRDAVDEPDDERSAQLTRRHTDDTATENHDGSWNDDAMP</sequence>
<dbReference type="Proteomes" id="UP000194360">
    <property type="component" value="Unassembled WGS sequence"/>
</dbReference>
<feature type="region of interest" description="Disordered" evidence="1">
    <location>
        <begin position="28"/>
        <end position="67"/>
    </location>
</feature>
<keyword evidence="3" id="KW-1185">Reference proteome</keyword>
<name>A0A1Y2MIW6_PSEAH</name>
<dbReference type="RefSeq" id="WP_085916257.1">
    <property type="nucleotide sequence ID" value="NZ_AP018920.1"/>
</dbReference>
<proteinExistence type="predicted"/>
<reference evidence="2 3" key="1">
    <citation type="submission" date="2016-09" db="EMBL/GenBank/DDBJ databases">
        <title>Pseudonocardia autotrophica DSM535, a candidate organism with high potential of specific P450 cytochromes.</title>
        <authorList>
            <person name="Grumaz C."/>
            <person name="Vainshtein Y."/>
            <person name="Kirstahler P."/>
            <person name="Sohn K."/>
        </authorList>
    </citation>
    <scope>NUCLEOTIDE SEQUENCE [LARGE SCALE GENOMIC DNA]</scope>
    <source>
        <strain evidence="2 3">DSM 535</strain>
    </source>
</reference>
<dbReference type="AlphaFoldDB" id="A0A1Y2MIW6"/>
<accession>A0A1Y2MIW6</accession>
<feature type="region of interest" description="Disordered" evidence="1">
    <location>
        <begin position="1"/>
        <end position="20"/>
    </location>
</feature>
<protein>
    <submittedName>
        <fullName evidence="2">Uncharacterized protein</fullName>
    </submittedName>
</protein>
<organism evidence="2 3">
    <name type="scientific">Pseudonocardia autotrophica</name>
    <name type="common">Amycolata autotrophica</name>
    <name type="synonym">Nocardia autotrophica</name>
    <dbReference type="NCBI Taxonomy" id="2074"/>
    <lineage>
        <taxon>Bacteria</taxon>
        <taxon>Bacillati</taxon>
        <taxon>Actinomycetota</taxon>
        <taxon>Actinomycetes</taxon>
        <taxon>Pseudonocardiales</taxon>
        <taxon>Pseudonocardiaceae</taxon>
        <taxon>Pseudonocardia</taxon>
    </lineage>
</organism>
<gene>
    <name evidence="2" type="ORF">BG845_06189</name>
</gene>
<evidence type="ECO:0000313" key="3">
    <source>
        <dbReference type="Proteomes" id="UP000194360"/>
    </source>
</evidence>